<organism evidence="1 2">
    <name type="scientific">Faecalicatena orotica</name>
    <dbReference type="NCBI Taxonomy" id="1544"/>
    <lineage>
        <taxon>Bacteria</taxon>
        <taxon>Bacillati</taxon>
        <taxon>Bacillota</taxon>
        <taxon>Clostridia</taxon>
        <taxon>Lachnospirales</taxon>
        <taxon>Lachnospiraceae</taxon>
        <taxon>Faecalicatena</taxon>
    </lineage>
</organism>
<dbReference type="Proteomes" id="UP000245845">
    <property type="component" value="Unassembled WGS sequence"/>
</dbReference>
<reference evidence="1 2" key="1">
    <citation type="submission" date="2018-05" db="EMBL/GenBank/DDBJ databases">
        <title>The Hungate 1000. A catalogue of reference genomes from the rumen microbiome.</title>
        <authorList>
            <person name="Kelly W."/>
        </authorList>
    </citation>
    <scope>NUCLEOTIDE SEQUENCE [LARGE SCALE GENOMIC DNA]</scope>
    <source>
        <strain evidence="1 2">NLAE-zl-C242</strain>
    </source>
</reference>
<gene>
    <name evidence="1" type="ORF">A8806_10746</name>
</gene>
<dbReference type="AlphaFoldDB" id="A0A2Y9BEK8"/>
<dbReference type="OrthoDB" id="103089at2"/>
<sequence length="398" mass="45587">MRKIIHNTFESGNGIFRMIPNFIPIKFGMPGRRLKIHPNDYYAFGLKAGTIMERWLCSVNGTRVKNPDNPSQGISYVLAEDGEKFTLKEAIVELGEELIGEELQKKYGTFPVFSKFFDYETPLYFHFHPKTEIAARVGCEAKPECYYFPPQLNNYKGKRASTYFGFNLGVTKEDVRRCIENFSDCDTKITNLSRAYDIEAGAGWYVPAGVLHAPGSLLTYEPQWGTDLNCVLENVVSGEIFDEKYLYDICPPEEENKVDYIMNAIDWDKNHDENFKEHYFRPPVELPKTQARLTEKWICYGNDYITAKEVTVMPDAKVVLKDAAAYGCILIQGFGTFGSFDAESVNMMRVGEQTADEYFVCKKRAEKGVEIHNRSKTEPMVILQHFGPDNIVYPDKKR</sequence>
<dbReference type="Gene3D" id="2.60.120.10">
    <property type="entry name" value="Jelly Rolls"/>
    <property type="match status" value="1"/>
</dbReference>
<dbReference type="RefSeq" id="WP_109731445.1">
    <property type="nucleotide sequence ID" value="NZ_BAAACK010000011.1"/>
</dbReference>
<name>A0A2Y9BEK8_9FIRM</name>
<dbReference type="InterPro" id="IPR011051">
    <property type="entry name" value="RmlC_Cupin_sf"/>
</dbReference>
<proteinExistence type="predicted"/>
<dbReference type="InterPro" id="IPR014710">
    <property type="entry name" value="RmlC-like_jellyroll"/>
</dbReference>
<keyword evidence="2" id="KW-1185">Reference proteome</keyword>
<evidence type="ECO:0000313" key="1">
    <source>
        <dbReference type="EMBL" id="PWJ28898.1"/>
    </source>
</evidence>
<dbReference type="SUPFAM" id="SSF51182">
    <property type="entry name" value="RmlC-like cupins"/>
    <property type="match status" value="1"/>
</dbReference>
<evidence type="ECO:0000313" key="2">
    <source>
        <dbReference type="Proteomes" id="UP000245845"/>
    </source>
</evidence>
<accession>A0A2Y9BEK8</accession>
<comment type="caution">
    <text evidence="1">The sequence shown here is derived from an EMBL/GenBank/DDBJ whole genome shotgun (WGS) entry which is preliminary data.</text>
</comment>
<evidence type="ECO:0008006" key="3">
    <source>
        <dbReference type="Google" id="ProtNLM"/>
    </source>
</evidence>
<dbReference type="EMBL" id="QGDL01000007">
    <property type="protein sequence ID" value="PWJ28898.1"/>
    <property type="molecule type" value="Genomic_DNA"/>
</dbReference>
<protein>
    <recommendedName>
        <fullName evidence="3">Mannose-6-phosphate isomerase, class I</fullName>
    </recommendedName>
</protein>